<comment type="caution">
    <text evidence="1">The sequence shown here is derived from an EMBL/GenBank/DDBJ whole genome shotgun (WGS) entry which is preliminary data.</text>
</comment>
<evidence type="ECO:0000313" key="2">
    <source>
        <dbReference type="Proteomes" id="UP000828390"/>
    </source>
</evidence>
<proteinExistence type="predicted"/>
<dbReference type="Proteomes" id="UP000828390">
    <property type="component" value="Unassembled WGS sequence"/>
</dbReference>
<organism evidence="1 2">
    <name type="scientific">Dreissena polymorpha</name>
    <name type="common">Zebra mussel</name>
    <name type="synonym">Mytilus polymorpha</name>
    <dbReference type="NCBI Taxonomy" id="45954"/>
    <lineage>
        <taxon>Eukaryota</taxon>
        <taxon>Metazoa</taxon>
        <taxon>Spiralia</taxon>
        <taxon>Lophotrochozoa</taxon>
        <taxon>Mollusca</taxon>
        <taxon>Bivalvia</taxon>
        <taxon>Autobranchia</taxon>
        <taxon>Heteroconchia</taxon>
        <taxon>Euheterodonta</taxon>
        <taxon>Imparidentia</taxon>
        <taxon>Neoheterodontei</taxon>
        <taxon>Myida</taxon>
        <taxon>Dreissenoidea</taxon>
        <taxon>Dreissenidae</taxon>
        <taxon>Dreissena</taxon>
    </lineage>
</organism>
<dbReference type="EMBL" id="JAIWYP010000077">
    <property type="protein sequence ID" value="KAH3690126.1"/>
    <property type="molecule type" value="Genomic_DNA"/>
</dbReference>
<protein>
    <submittedName>
        <fullName evidence="1">Uncharacterized protein</fullName>
    </submittedName>
</protein>
<sequence>MTMGRRRDGLSTSRSYSTVFLLRTHRKSANPVLLSHKGRDQQRHQAIENWQICWT</sequence>
<accession>A0A9D3XZF5</accession>
<reference evidence="1" key="2">
    <citation type="submission" date="2020-11" db="EMBL/GenBank/DDBJ databases">
        <authorList>
            <person name="McCartney M.A."/>
            <person name="Auch B."/>
            <person name="Kono T."/>
            <person name="Mallez S."/>
            <person name="Becker A."/>
            <person name="Gohl D.M."/>
            <person name="Silverstein K.A.T."/>
            <person name="Koren S."/>
            <person name="Bechman K.B."/>
            <person name="Herman A."/>
            <person name="Abrahante J.E."/>
            <person name="Garbe J."/>
        </authorList>
    </citation>
    <scope>NUCLEOTIDE SEQUENCE</scope>
    <source>
        <strain evidence="1">Duluth1</strain>
        <tissue evidence="1">Whole animal</tissue>
    </source>
</reference>
<gene>
    <name evidence="1" type="ORF">DPMN_193427</name>
</gene>
<reference evidence="1" key="1">
    <citation type="journal article" date="2019" name="bioRxiv">
        <title>The Genome of the Zebra Mussel, Dreissena polymorpha: A Resource for Invasive Species Research.</title>
        <authorList>
            <person name="McCartney M.A."/>
            <person name="Auch B."/>
            <person name="Kono T."/>
            <person name="Mallez S."/>
            <person name="Zhang Y."/>
            <person name="Obille A."/>
            <person name="Becker A."/>
            <person name="Abrahante J.E."/>
            <person name="Garbe J."/>
            <person name="Badalamenti J.P."/>
            <person name="Herman A."/>
            <person name="Mangelson H."/>
            <person name="Liachko I."/>
            <person name="Sullivan S."/>
            <person name="Sone E.D."/>
            <person name="Koren S."/>
            <person name="Silverstein K.A.T."/>
            <person name="Beckman K.B."/>
            <person name="Gohl D.M."/>
        </authorList>
    </citation>
    <scope>NUCLEOTIDE SEQUENCE</scope>
    <source>
        <strain evidence="1">Duluth1</strain>
        <tissue evidence="1">Whole animal</tissue>
    </source>
</reference>
<name>A0A9D3XZF5_DREPO</name>
<evidence type="ECO:0000313" key="1">
    <source>
        <dbReference type="EMBL" id="KAH3690126.1"/>
    </source>
</evidence>
<dbReference type="AlphaFoldDB" id="A0A9D3XZF5"/>
<keyword evidence="2" id="KW-1185">Reference proteome</keyword>